<proteinExistence type="predicted"/>
<dbReference type="AlphaFoldDB" id="X1LUM6"/>
<name>X1LUM6_9ZZZZ</name>
<reference evidence="1" key="1">
    <citation type="journal article" date="2014" name="Front. Microbiol.">
        <title>High frequency of phylogenetically diverse reductive dehalogenase-homologous genes in deep subseafloor sedimentary metagenomes.</title>
        <authorList>
            <person name="Kawai M."/>
            <person name="Futagami T."/>
            <person name="Toyoda A."/>
            <person name="Takaki Y."/>
            <person name="Nishi S."/>
            <person name="Hori S."/>
            <person name="Arai W."/>
            <person name="Tsubouchi T."/>
            <person name="Morono Y."/>
            <person name="Uchiyama I."/>
            <person name="Ito T."/>
            <person name="Fujiyama A."/>
            <person name="Inagaki F."/>
            <person name="Takami H."/>
        </authorList>
    </citation>
    <scope>NUCLEOTIDE SEQUENCE</scope>
    <source>
        <strain evidence="1">Expedition CK06-06</strain>
    </source>
</reference>
<evidence type="ECO:0000313" key="1">
    <source>
        <dbReference type="EMBL" id="GAI09491.1"/>
    </source>
</evidence>
<gene>
    <name evidence="1" type="ORF">S06H3_15351</name>
</gene>
<comment type="caution">
    <text evidence="1">The sequence shown here is derived from an EMBL/GenBank/DDBJ whole genome shotgun (WGS) entry which is preliminary data.</text>
</comment>
<organism evidence="1">
    <name type="scientific">marine sediment metagenome</name>
    <dbReference type="NCBI Taxonomy" id="412755"/>
    <lineage>
        <taxon>unclassified sequences</taxon>
        <taxon>metagenomes</taxon>
        <taxon>ecological metagenomes</taxon>
    </lineage>
</organism>
<dbReference type="EMBL" id="BARV01007548">
    <property type="protein sequence ID" value="GAI09491.1"/>
    <property type="molecule type" value="Genomic_DNA"/>
</dbReference>
<accession>X1LUM6</accession>
<feature type="non-terminal residue" evidence="1">
    <location>
        <position position="63"/>
    </location>
</feature>
<protein>
    <submittedName>
        <fullName evidence="1">Uncharacterized protein</fullName>
    </submittedName>
</protein>
<sequence>MAFPFSAYVAYPTARTIFLGSLEDFTTYEEHDPTGKITVDASRITWASLDKIDEGYVVEDMGS</sequence>